<reference evidence="2" key="2">
    <citation type="submission" date="2022-01" db="EMBL/GenBank/DDBJ databases">
        <authorList>
            <person name="Yamashiro T."/>
            <person name="Shiraishi A."/>
            <person name="Satake H."/>
            <person name="Nakayama K."/>
        </authorList>
    </citation>
    <scope>NUCLEOTIDE SEQUENCE</scope>
</reference>
<dbReference type="EMBL" id="BQNB010010775">
    <property type="protein sequence ID" value="GJS81794.1"/>
    <property type="molecule type" value="Genomic_DNA"/>
</dbReference>
<keyword evidence="3" id="KW-1185">Reference proteome</keyword>
<evidence type="ECO:0000313" key="3">
    <source>
        <dbReference type="Proteomes" id="UP001151760"/>
    </source>
</evidence>
<dbReference type="InterPro" id="IPR043502">
    <property type="entry name" value="DNA/RNA_pol_sf"/>
</dbReference>
<dbReference type="PANTHER" id="PTHR11439">
    <property type="entry name" value="GAG-POL-RELATED RETROTRANSPOSON"/>
    <property type="match status" value="1"/>
</dbReference>
<dbReference type="InterPro" id="IPR013103">
    <property type="entry name" value="RVT_2"/>
</dbReference>
<protein>
    <submittedName>
        <fullName evidence="2">Copia-like protein</fullName>
    </submittedName>
</protein>
<gene>
    <name evidence="2" type="ORF">Tco_0748335</name>
</gene>
<organism evidence="2 3">
    <name type="scientific">Tanacetum coccineum</name>
    <dbReference type="NCBI Taxonomy" id="301880"/>
    <lineage>
        <taxon>Eukaryota</taxon>
        <taxon>Viridiplantae</taxon>
        <taxon>Streptophyta</taxon>
        <taxon>Embryophyta</taxon>
        <taxon>Tracheophyta</taxon>
        <taxon>Spermatophyta</taxon>
        <taxon>Magnoliopsida</taxon>
        <taxon>eudicotyledons</taxon>
        <taxon>Gunneridae</taxon>
        <taxon>Pentapetalae</taxon>
        <taxon>asterids</taxon>
        <taxon>campanulids</taxon>
        <taxon>Asterales</taxon>
        <taxon>Asteraceae</taxon>
        <taxon>Asteroideae</taxon>
        <taxon>Anthemideae</taxon>
        <taxon>Anthemidinae</taxon>
        <taxon>Tanacetum</taxon>
    </lineage>
</organism>
<name>A0ABQ4YVF7_9ASTR</name>
<feature type="domain" description="Reverse transcriptase Ty1/copia-type" evidence="1">
    <location>
        <begin position="11"/>
        <end position="134"/>
    </location>
</feature>
<dbReference type="Proteomes" id="UP001151760">
    <property type="component" value="Unassembled WGS sequence"/>
</dbReference>
<proteinExistence type="predicted"/>
<dbReference type="SUPFAM" id="SSF56672">
    <property type="entry name" value="DNA/RNA polymerases"/>
    <property type="match status" value="1"/>
</dbReference>
<evidence type="ECO:0000259" key="1">
    <source>
        <dbReference type="Pfam" id="PF07727"/>
    </source>
</evidence>
<accession>A0ABQ4YVF7</accession>
<evidence type="ECO:0000313" key="2">
    <source>
        <dbReference type="EMBL" id="GJS81794.1"/>
    </source>
</evidence>
<reference evidence="2" key="1">
    <citation type="journal article" date="2022" name="Int. J. Mol. Sci.">
        <title>Draft Genome of Tanacetum Coccineum: Genomic Comparison of Closely Related Tanacetum-Family Plants.</title>
        <authorList>
            <person name="Yamashiro T."/>
            <person name="Shiraishi A."/>
            <person name="Nakayama K."/>
            <person name="Satake H."/>
        </authorList>
    </citation>
    <scope>NUCLEOTIDE SEQUENCE</scope>
</reference>
<dbReference type="PANTHER" id="PTHR11439:SF498">
    <property type="entry name" value="DNAK FAMILY PROTEIN"/>
    <property type="match status" value="1"/>
</dbReference>
<sequence>MNLELEALEANNTWTITELPPNKIPISYKWVYRVKCKANGTIDRYKARLVANGCTQREGIDFHDTFAPVAKMVTVRALLAIATTNNWPVAQLDINNAFLHEDLTEEIYMKLPPGYTKPHSKTSVCKLQKSLHALVGKLLYLTITRLDISYAAQTLSQFIQAPRTPYLKALVKVLRYLKSCPFQGLISQSTSTLNLKAFCNSDWASCSFSRRSVSGYCFFLGSCLISWKSKKQTIVSISSTEAEYRALADVTCEISWIKCLFKDLGLTISSPTTVYCDNASVIALASNPVQHNRTKHIEIDYHFVRAKIRQDLILPTFISTQHQLADVLTKGLSKAPHYQCLSKFGISQDQAAKE</sequence>
<dbReference type="CDD" id="cd09272">
    <property type="entry name" value="RNase_HI_RT_Ty1"/>
    <property type="match status" value="1"/>
</dbReference>
<comment type="caution">
    <text evidence="2">The sequence shown here is derived from an EMBL/GenBank/DDBJ whole genome shotgun (WGS) entry which is preliminary data.</text>
</comment>
<dbReference type="Pfam" id="PF07727">
    <property type="entry name" value="RVT_2"/>
    <property type="match status" value="1"/>
</dbReference>